<gene>
    <name evidence="1" type="ORF">D7Z54_05070</name>
</gene>
<dbReference type="RefSeq" id="WP_125554752.1">
    <property type="nucleotide sequence ID" value="NZ_RBVX01000003.1"/>
</dbReference>
<dbReference type="Proteomes" id="UP000275076">
    <property type="component" value="Unassembled WGS sequence"/>
</dbReference>
<comment type="caution">
    <text evidence="1">The sequence shown here is derived from an EMBL/GenBank/DDBJ whole genome shotgun (WGS) entry which is preliminary data.</text>
</comment>
<dbReference type="AlphaFoldDB" id="A0A3R9QP47"/>
<evidence type="ECO:0000313" key="2">
    <source>
        <dbReference type="Proteomes" id="UP000275076"/>
    </source>
</evidence>
<name>A0A3R9QP47_9BACI</name>
<organism evidence="1 2">
    <name type="scientific">Salibacterium salarium</name>
    <dbReference type="NCBI Taxonomy" id="284579"/>
    <lineage>
        <taxon>Bacteria</taxon>
        <taxon>Bacillati</taxon>
        <taxon>Bacillota</taxon>
        <taxon>Bacilli</taxon>
        <taxon>Bacillales</taxon>
        <taxon>Bacillaceae</taxon>
    </lineage>
</organism>
<evidence type="ECO:0000313" key="1">
    <source>
        <dbReference type="EMBL" id="RSL34519.1"/>
    </source>
</evidence>
<sequence>MEWLIIVLIVSSIVLFGLSFFAKDHTKQMDNDMEQLSLHVMGEMYQVKQRLQVLEEELLSVGTQPTASKRPLTQEELANEAYQLFQQNKSTEEIASHMQLKTDEVKYLLAQLN</sequence>
<accession>A0A3R9QP47</accession>
<dbReference type="OrthoDB" id="2454584at2"/>
<keyword evidence="2" id="KW-1185">Reference proteome</keyword>
<reference evidence="1 2" key="1">
    <citation type="submission" date="2018-10" db="EMBL/GenBank/DDBJ databases">
        <title>Draft genome sequence of Bacillus salarius IM0101, isolated from a hypersaline soil in Inner Mongolia, China.</title>
        <authorList>
            <person name="Yamprayoonswat W."/>
            <person name="Boonvisut S."/>
            <person name="Jumpathong W."/>
            <person name="Sittihan S."/>
            <person name="Ruangsuj P."/>
            <person name="Wanthongcharoen S."/>
            <person name="Thongpramul N."/>
            <person name="Pimmason S."/>
            <person name="Yu B."/>
            <person name="Yasawong M."/>
        </authorList>
    </citation>
    <scope>NUCLEOTIDE SEQUENCE [LARGE SCALE GENOMIC DNA]</scope>
    <source>
        <strain evidence="1 2">IM0101</strain>
    </source>
</reference>
<protein>
    <submittedName>
        <fullName evidence="1">Uncharacterized protein</fullName>
    </submittedName>
</protein>
<dbReference type="EMBL" id="RBVX01000003">
    <property type="protein sequence ID" value="RSL34519.1"/>
    <property type="molecule type" value="Genomic_DNA"/>
</dbReference>
<proteinExistence type="predicted"/>